<comment type="caution">
    <text evidence="1">The sequence shown here is derived from an EMBL/GenBank/DDBJ whole genome shotgun (WGS) entry which is preliminary data.</text>
</comment>
<dbReference type="InterPro" id="IPR031856">
    <property type="entry name" value="YdaS_toxin-like"/>
</dbReference>
<organism evidence="1 2">
    <name type="scientific">Klebsiella michiganensis</name>
    <dbReference type="NCBI Taxonomy" id="1134687"/>
    <lineage>
        <taxon>Bacteria</taxon>
        <taxon>Pseudomonadati</taxon>
        <taxon>Pseudomonadota</taxon>
        <taxon>Gammaproteobacteria</taxon>
        <taxon>Enterobacterales</taxon>
        <taxon>Enterobacteriaceae</taxon>
        <taxon>Klebsiella/Raoultella group</taxon>
        <taxon>Klebsiella</taxon>
    </lineage>
</organism>
<name>A0A2J4Z265_9ENTR</name>
<dbReference type="GO" id="GO:0003677">
    <property type="term" value="F:DNA binding"/>
    <property type="evidence" value="ECO:0007669"/>
    <property type="project" value="InterPro"/>
</dbReference>
<reference evidence="1 2" key="1">
    <citation type="submission" date="2017-11" db="EMBL/GenBank/DDBJ databases">
        <authorList>
            <person name="Han C.G."/>
        </authorList>
    </citation>
    <scope>NUCLEOTIDE SEQUENCE [LARGE SCALE GENOMIC DNA]</scope>
    <source>
        <strain evidence="1 2">A2</strain>
    </source>
</reference>
<sequence>MRSSLEAISEACRIVGGQAALSRNLGISSPTVNQWTTGIRQIPAERCPEIEKATGGAVTCEELRPDIDWAYLRGTAMRKLNVTASNL</sequence>
<dbReference type="RefSeq" id="WP_004197463.1">
    <property type="nucleotide sequence ID" value="NZ_CP056136.1"/>
</dbReference>
<dbReference type="SUPFAM" id="SSF47413">
    <property type="entry name" value="lambda repressor-like DNA-binding domains"/>
    <property type="match status" value="1"/>
</dbReference>
<evidence type="ECO:0000313" key="1">
    <source>
        <dbReference type="EMBL" id="PLM57164.1"/>
    </source>
</evidence>
<accession>A0A2J4Z265</accession>
<dbReference type="Pfam" id="PF15943">
    <property type="entry name" value="YdaS_toxin"/>
    <property type="match status" value="1"/>
</dbReference>
<dbReference type="Gene3D" id="1.10.260.40">
    <property type="entry name" value="lambda repressor-like DNA-binding domains"/>
    <property type="match status" value="1"/>
</dbReference>
<reference evidence="1 2" key="2">
    <citation type="submission" date="2018-01" db="EMBL/GenBank/DDBJ databases">
        <title>Genomic study of Klebsiella pneumoniae.</title>
        <authorList>
            <person name="Yang Y."/>
            <person name="Bicalho R."/>
        </authorList>
    </citation>
    <scope>NUCLEOTIDE SEQUENCE [LARGE SCALE GENOMIC DNA]</scope>
    <source>
        <strain evidence="1 2">A2</strain>
    </source>
</reference>
<proteinExistence type="predicted"/>
<dbReference type="AlphaFoldDB" id="A0A2J4Z265"/>
<dbReference type="InterPro" id="IPR010982">
    <property type="entry name" value="Lambda_DNA-bd_dom_sf"/>
</dbReference>
<dbReference type="EMBL" id="PIET01000678">
    <property type="protein sequence ID" value="PLM57164.1"/>
    <property type="molecule type" value="Genomic_DNA"/>
</dbReference>
<dbReference type="Proteomes" id="UP000234661">
    <property type="component" value="Unassembled WGS sequence"/>
</dbReference>
<evidence type="ECO:0000313" key="2">
    <source>
        <dbReference type="Proteomes" id="UP000234661"/>
    </source>
</evidence>
<gene>
    <name evidence="1" type="ORF">CWM85_20155</name>
</gene>
<protein>
    <submittedName>
        <fullName evidence="1">Cro/Cl family transcriptional regulator</fullName>
    </submittedName>
</protein>